<dbReference type="EMBL" id="CP022098">
    <property type="protein sequence ID" value="ATB36360.1"/>
    <property type="molecule type" value="Genomic_DNA"/>
</dbReference>
<dbReference type="InterPro" id="IPR000182">
    <property type="entry name" value="GNAT_dom"/>
</dbReference>
<dbReference type="Proteomes" id="UP000217257">
    <property type="component" value="Chromosome"/>
</dbReference>
<dbReference type="InterPro" id="IPR050832">
    <property type="entry name" value="Bact_Acetyltransf"/>
</dbReference>
<proteinExistence type="predicted"/>
<evidence type="ECO:0000259" key="3">
    <source>
        <dbReference type="PROSITE" id="PS51186"/>
    </source>
</evidence>
<dbReference type="GO" id="GO:0016747">
    <property type="term" value="F:acyltransferase activity, transferring groups other than amino-acyl groups"/>
    <property type="evidence" value="ECO:0007669"/>
    <property type="project" value="InterPro"/>
</dbReference>
<evidence type="ECO:0000313" key="4">
    <source>
        <dbReference type="EMBL" id="ATB36360.1"/>
    </source>
</evidence>
<name>A0A250IYM1_9BACT</name>
<keyword evidence="1 4" id="KW-0808">Transferase</keyword>
<dbReference type="PANTHER" id="PTHR43877:SF5">
    <property type="entry name" value="BLL8307 PROTEIN"/>
    <property type="match status" value="1"/>
</dbReference>
<dbReference type="InterPro" id="IPR016181">
    <property type="entry name" value="Acyl_CoA_acyltransferase"/>
</dbReference>
<reference evidence="4 5" key="1">
    <citation type="submission" date="2017-06" db="EMBL/GenBank/DDBJ databases">
        <title>Sequencing and comparative analysis of myxobacterial genomes.</title>
        <authorList>
            <person name="Rupp O."/>
            <person name="Goesmann A."/>
            <person name="Sogaard-Andersen L."/>
        </authorList>
    </citation>
    <scope>NUCLEOTIDE SEQUENCE [LARGE SCALE GENOMIC DNA]</scope>
    <source>
        <strain evidence="4 5">DSM 52655</strain>
    </source>
</reference>
<dbReference type="KEGG" id="cfus:CYFUS_001774"/>
<sequence length="152" mass="16808">MMRIIPGDLGDPRVIELLHIHLTRARAETAPGSAHALDLTGLQSPDIRLWTIWEDETLLGVGALKQLSPEHGEIKSMHTAQSMRGRGAGSAMLRHIIETARASGMSRLSLETGSWDYFRPARALYTSHGFVECPPFADYVLDPNSVFMTLEL</sequence>
<dbReference type="PROSITE" id="PS51186">
    <property type="entry name" value="GNAT"/>
    <property type="match status" value="1"/>
</dbReference>
<organism evidence="4 5">
    <name type="scientific">Cystobacter fuscus</name>
    <dbReference type="NCBI Taxonomy" id="43"/>
    <lineage>
        <taxon>Bacteria</taxon>
        <taxon>Pseudomonadati</taxon>
        <taxon>Myxococcota</taxon>
        <taxon>Myxococcia</taxon>
        <taxon>Myxococcales</taxon>
        <taxon>Cystobacterineae</taxon>
        <taxon>Archangiaceae</taxon>
        <taxon>Cystobacter</taxon>
    </lineage>
</organism>
<dbReference type="PANTHER" id="PTHR43877">
    <property type="entry name" value="AMINOALKYLPHOSPHONATE N-ACETYLTRANSFERASE-RELATED-RELATED"/>
    <property type="match status" value="1"/>
</dbReference>
<dbReference type="Gene3D" id="3.40.630.30">
    <property type="match status" value="1"/>
</dbReference>
<accession>A0A250IYM1</accession>
<dbReference type="RefSeq" id="WP_232537457.1">
    <property type="nucleotide sequence ID" value="NZ_CP022098.1"/>
</dbReference>
<evidence type="ECO:0000313" key="5">
    <source>
        <dbReference type="Proteomes" id="UP000217257"/>
    </source>
</evidence>
<protein>
    <submittedName>
        <fullName evidence="4">GNAT family N-acetyltransferase</fullName>
    </submittedName>
</protein>
<feature type="domain" description="N-acetyltransferase" evidence="3">
    <location>
        <begin position="9"/>
        <end position="152"/>
    </location>
</feature>
<dbReference type="SUPFAM" id="SSF55729">
    <property type="entry name" value="Acyl-CoA N-acyltransferases (Nat)"/>
    <property type="match status" value="1"/>
</dbReference>
<evidence type="ECO:0000256" key="2">
    <source>
        <dbReference type="ARBA" id="ARBA00023315"/>
    </source>
</evidence>
<gene>
    <name evidence="4" type="ORF">CYFUS_001774</name>
</gene>
<keyword evidence="2" id="KW-0012">Acyltransferase</keyword>
<dbReference type="AlphaFoldDB" id="A0A250IYM1"/>
<dbReference type="CDD" id="cd04301">
    <property type="entry name" value="NAT_SF"/>
    <property type="match status" value="1"/>
</dbReference>
<evidence type="ECO:0000256" key="1">
    <source>
        <dbReference type="ARBA" id="ARBA00022679"/>
    </source>
</evidence>
<dbReference type="Pfam" id="PF00583">
    <property type="entry name" value="Acetyltransf_1"/>
    <property type="match status" value="1"/>
</dbReference>